<keyword evidence="2" id="KW-1003">Cell membrane</keyword>
<proteinExistence type="predicted"/>
<dbReference type="InterPro" id="IPR017039">
    <property type="entry name" value="Virul_fac_BrkB"/>
</dbReference>
<evidence type="ECO:0000256" key="5">
    <source>
        <dbReference type="ARBA" id="ARBA00023136"/>
    </source>
</evidence>
<dbReference type="Proteomes" id="UP000290624">
    <property type="component" value="Unassembled WGS sequence"/>
</dbReference>
<dbReference type="PANTHER" id="PTHR30213">
    <property type="entry name" value="INNER MEMBRANE PROTEIN YHJD"/>
    <property type="match status" value="1"/>
</dbReference>
<feature type="transmembrane region" description="Helical" evidence="6">
    <location>
        <begin position="102"/>
        <end position="121"/>
    </location>
</feature>
<keyword evidence="3 6" id="KW-0812">Transmembrane</keyword>
<dbReference type="OrthoDB" id="4127374at2"/>
<comment type="caution">
    <text evidence="7">The sequence shown here is derived from an EMBL/GenBank/DDBJ whole genome shotgun (WGS) entry which is preliminary data.</text>
</comment>
<comment type="subcellular location">
    <subcellularLocation>
        <location evidence="1">Cell membrane</location>
        <topology evidence="1">Multi-pass membrane protein</topology>
    </subcellularLocation>
</comment>
<keyword evidence="8" id="KW-1185">Reference proteome</keyword>
<dbReference type="PANTHER" id="PTHR30213:SF1">
    <property type="entry name" value="INNER MEMBRANE PROTEIN YHJD"/>
    <property type="match status" value="1"/>
</dbReference>
<feature type="transmembrane region" description="Helical" evidence="6">
    <location>
        <begin position="32"/>
        <end position="54"/>
    </location>
</feature>
<evidence type="ECO:0000313" key="7">
    <source>
        <dbReference type="EMBL" id="RXW33434.1"/>
    </source>
</evidence>
<feature type="transmembrane region" description="Helical" evidence="6">
    <location>
        <begin position="190"/>
        <end position="212"/>
    </location>
</feature>
<feature type="transmembrane region" description="Helical" evidence="6">
    <location>
        <begin position="347"/>
        <end position="368"/>
    </location>
</feature>
<keyword evidence="4 6" id="KW-1133">Transmembrane helix</keyword>
<evidence type="ECO:0000256" key="4">
    <source>
        <dbReference type="ARBA" id="ARBA00022989"/>
    </source>
</evidence>
<organism evidence="7 8">
    <name type="scientific">Propioniciclava flava</name>
    <dbReference type="NCBI Taxonomy" id="2072026"/>
    <lineage>
        <taxon>Bacteria</taxon>
        <taxon>Bacillati</taxon>
        <taxon>Actinomycetota</taxon>
        <taxon>Actinomycetes</taxon>
        <taxon>Propionibacteriales</taxon>
        <taxon>Propionibacteriaceae</taxon>
        <taxon>Propioniciclava</taxon>
    </lineage>
</organism>
<accession>A0A4Q2ELJ7</accession>
<evidence type="ECO:0000256" key="6">
    <source>
        <dbReference type="SAM" id="Phobius"/>
    </source>
</evidence>
<dbReference type="Pfam" id="PF03631">
    <property type="entry name" value="Virul_fac_BrkB"/>
    <property type="match status" value="1"/>
</dbReference>
<evidence type="ECO:0000313" key="8">
    <source>
        <dbReference type="Proteomes" id="UP000290624"/>
    </source>
</evidence>
<evidence type="ECO:0000256" key="1">
    <source>
        <dbReference type="ARBA" id="ARBA00004651"/>
    </source>
</evidence>
<dbReference type="RefSeq" id="WP_129457399.1">
    <property type="nucleotide sequence ID" value="NZ_PPCV01000001.1"/>
</dbReference>
<dbReference type="EMBL" id="PPCV01000001">
    <property type="protein sequence ID" value="RXW33434.1"/>
    <property type="molecule type" value="Genomic_DNA"/>
</dbReference>
<protein>
    <submittedName>
        <fullName evidence="7">tRNA-processing ribonuclease</fullName>
    </submittedName>
</protein>
<evidence type="ECO:0000256" key="2">
    <source>
        <dbReference type="ARBA" id="ARBA00022475"/>
    </source>
</evidence>
<feature type="transmembrane region" description="Helical" evidence="6">
    <location>
        <begin position="224"/>
        <end position="251"/>
    </location>
</feature>
<gene>
    <name evidence="7" type="ORF">C1706_01345</name>
</gene>
<name>A0A4Q2ELJ7_9ACTN</name>
<feature type="transmembrane region" description="Helical" evidence="6">
    <location>
        <begin position="150"/>
        <end position="170"/>
    </location>
</feature>
<evidence type="ECO:0000256" key="3">
    <source>
        <dbReference type="ARBA" id="ARBA00022692"/>
    </source>
</evidence>
<dbReference type="AlphaFoldDB" id="A0A4Q2ELJ7"/>
<feature type="transmembrane region" description="Helical" evidence="6">
    <location>
        <begin position="257"/>
        <end position="283"/>
    </location>
</feature>
<reference evidence="7 8" key="1">
    <citation type="submission" date="2018-01" db="EMBL/GenBank/DDBJ databases">
        <title>Lactibacter flavus gen. nov., sp. nov., a novel bacterium of the family Propionibacteriaceae isolated from raw milk and dairy products.</title>
        <authorList>
            <person name="Wenning M."/>
            <person name="Breitenwieser F."/>
            <person name="Huptas C."/>
            <person name="von Neubeck M."/>
            <person name="Busse H.-J."/>
            <person name="Scherer S."/>
        </authorList>
    </citation>
    <scope>NUCLEOTIDE SEQUENCE [LARGE SCALE GENOMIC DNA]</scope>
    <source>
        <strain evidence="7 8">VG341</strain>
    </source>
</reference>
<dbReference type="GO" id="GO:0005886">
    <property type="term" value="C:plasma membrane"/>
    <property type="evidence" value="ECO:0007669"/>
    <property type="project" value="UniProtKB-SubCell"/>
</dbReference>
<sequence length="373" mass="39497">MKERLDRLLAREWVAHLVRTAQRFGQRLGSQFAAAITYFSVLSIVPVLMVAFAATGVMLTVIAPDALVQIKDAITSAVGGQGDLSKQLTEIVERAFGSWREVGVLGLLVAAWTGAGWVDNLRQAVRAQMRPEFDVSKPAANIVVATARNLAILLGLFVLVGLTMAMSTVATTLRGLVGAYLHLNGVAWDVTLSVAPVVATLLSGFVLFWFIFRVFPEAHVPRRVLLRGAIIGALGITVLLWAAGLLASAFANNVAAAVFGGTLIVMLYFNLFATLILIVAAWISTDATMRPEPTPIEIAERSAQGPTDYATKELAAIMRAREERESAAMVPRTTAVTAARVSGGAGAALGAALAGLVAAVAAVISGLLDRRRR</sequence>
<keyword evidence="5 6" id="KW-0472">Membrane</keyword>